<dbReference type="InterPro" id="IPR011990">
    <property type="entry name" value="TPR-like_helical_dom_sf"/>
</dbReference>
<dbReference type="Gene3D" id="1.25.40.10">
    <property type="entry name" value="Tetratricopeptide repeat domain"/>
    <property type="match status" value="3"/>
</dbReference>
<feature type="non-terminal residue" evidence="1">
    <location>
        <position position="245"/>
    </location>
</feature>
<evidence type="ECO:0000313" key="1">
    <source>
        <dbReference type="EMBL" id="GAI55116.1"/>
    </source>
</evidence>
<dbReference type="EMBL" id="BARV01033900">
    <property type="protein sequence ID" value="GAI55116.1"/>
    <property type="molecule type" value="Genomic_DNA"/>
</dbReference>
<dbReference type="SMART" id="SM00028">
    <property type="entry name" value="TPR"/>
    <property type="match status" value="3"/>
</dbReference>
<organism evidence="1">
    <name type="scientific">marine sediment metagenome</name>
    <dbReference type="NCBI Taxonomy" id="412755"/>
    <lineage>
        <taxon>unclassified sequences</taxon>
        <taxon>metagenomes</taxon>
        <taxon>ecological metagenomes</taxon>
    </lineage>
</organism>
<dbReference type="PROSITE" id="PS50005">
    <property type="entry name" value="TPR"/>
    <property type="match status" value="1"/>
</dbReference>
<protein>
    <recommendedName>
        <fullName evidence="2">Outer membrane lipoprotein BamD-like domain-containing protein</fullName>
    </recommendedName>
</protein>
<dbReference type="InterPro" id="IPR019734">
    <property type="entry name" value="TPR_rpt"/>
</dbReference>
<reference evidence="1" key="1">
    <citation type="journal article" date="2014" name="Front. Microbiol.">
        <title>High frequency of phylogenetically diverse reductive dehalogenase-homologous genes in deep subseafloor sedimentary metagenomes.</title>
        <authorList>
            <person name="Kawai M."/>
            <person name="Futagami T."/>
            <person name="Toyoda A."/>
            <person name="Takaki Y."/>
            <person name="Nishi S."/>
            <person name="Hori S."/>
            <person name="Arai W."/>
            <person name="Tsubouchi T."/>
            <person name="Morono Y."/>
            <person name="Uchiyama I."/>
            <person name="Ito T."/>
            <person name="Fujiyama A."/>
            <person name="Inagaki F."/>
            <person name="Takami H."/>
        </authorList>
    </citation>
    <scope>NUCLEOTIDE SEQUENCE</scope>
    <source>
        <strain evidence="1">Expedition CK06-06</strain>
    </source>
</reference>
<accession>X1QJX7</accession>
<dbReference type="AlphaFoldDB" id="X1QJX7"/>
<dbReference type="Pfam" id="PF13174">
    <property type="entry name" value="TPR_6"/>
    <property type="match status" value="2"/>
</dbReference>
<gene>
    <name evidence="1" type="ORF">S06H3_53207</name>
</gene>
<feature type="non-terminal residue" evidence="1">
    <location>
        <position position="1"/>
    </location>
</feature>
<name>X1QJX7_9ZZZZ</name>
<sequence length="245" mass="27361">LIISYRSAKRHDDVQQSLDKLTADFSGHSGLPAALYDIARIYERLREYTEAKKIYQQITANHSRSPEAAKTQLSTPRITILAHIDGKTDASAAIEQFIADFSSHPELPSSLYDIARRYERAKLYKNAENLYERIIQQYSGSPSAKQARLGVRRSQALSYIESKNFEQAASAINSMLVDFAGHPDLSEALYDVGIRYERAGQYQQAKDAYRQITQGYPTSSHGGRAGMDSSKVDIYLLIDSGQTAA</sequence>
<comment type="caution">
    <text evidence="1">The sequence shown here is derived from an EMBL/GenBank/DDBJ whole genome shotgun (WGS) entry which is preliminary data.</text>
</comment>
<evidence type="ECO:0008006" key="2">
    <source>
        <dbReference type="Google" id="ProtNLM"/>
    </source>
</evidence>
<dbReference type="SUPFAM" id="SSF48452">
    <property type="entry name" value="TPR-like"/>
    <property type="match status" value="2"/>
</dbReference>
<proteinExistence type="predicted"/>